<dbReference type="AlphaFoldDB" id="A0A1V9G6B7"/>
<dbReference type="InterPro" id="IPR004036">
    <property type="entry name" value="Endonuclease-III-like_CS2"/>
</dbReference>
<dbReference type="Pfam" id="PF14815">
    <property type="entry name" value="NUDIX_4"/>
    <property type="match status" value="1"/>
</dbReference>
<dbReference type="GO" id="GO:0006298">
    <property type="term" value="P:mismatch repair"/>
    <property type="evidence" value="ECO:0007669"/>
    <property type="project" value="TreeGrafter"/>
</dbReference>
<keyword evidence="11" id="KW-0411">Iron-sulfur</keyword>
<dbReference type="GO" id="GO:0032357">
    <property type="term" value="F:oxidized purine DNA binding"/>
    <property type="evidence" value="ECO:0007669"/>
    <property type="project" value="TreeGrafter"/>
</dbReference>
<dbReference type="InterPro" id="IPR005760">
    <property type="entry name" value="A/G_AdeGlyc_MutY"/>
</dbReference>
<dbReference type="InterPro" id="IPR003265">
    <property type="entry name" value="HhH-GPD_domain"/>
</dbReference>
<dbReference type="GO" id="GO:0006284">
    <property type="term" value="P:base-excision repair"/>
    <property type="evidence" value="ECO:0007669"/>
    <property type="project" value="UniProtKB-UniRule"/>
</dbReference>
<dbReference type="SMART" id="SM00478">
    <property type="entry name" value="ENDO3c"/>
    <property type="match status" value="1"/>
</dbReference>
<dbReference type="EMBL" id="LVYD01000013">
    <property type="protein sequence ID" value="OQP66038.1"/>
    <property type="molecule type" value="Genomic_DNA"/>
</dbReference>
<dbReference type="InterPro" id="IPR044298">
    <property type="entry name" value="MIG/MutY"/>
</dbReference>
<dbReference type="InterPro" id="IPR023170">
    <property type="entry name" value="HhH_base_excis_C"/>
</dbReference>
<evidence type="ECO:0000259" key="15">
    <source>
        <dbReference type="SMART" id="SM00478"/>
    </source>
</evidence>
<dbReference type="InterPro" id="IPR000445">
    <property type="entry name" value="HhH_motif"/>
</dbReference>
<dbReference type="GO" id="GO:0051539">
    <property type="term" value="F:4 iron, 4 sulfur cluster binding"/>
    <property type="evidence" value="ECO:0007669"/>
    <property type="project" value="UniProtKB-UniRule"/>
</dbReference>
<dbReference type="InterPro" id="IPR004035">
    <property type="entry name" value="Endouclease-III_FeS-bd_BS"/>
</dbReference>
<evidence type="ECO:0000256" key="12">
    <source>
        <dbReference type="ARBA" id="ARBA00023204"/>
    </source>
</evidence>
<dbReference type="FunFam" id="1.10.340.30:FF:000002">
    <property type="entry name" value="Adenine DNA glycosylase"/>
    <property type="match status" value="1"/>
</dbReference>
<dbReference type="PANTHER" id="PTHR42944:SF1">
    <property type="entry name" value="ADENINE DNA GLYCOSYLASE"/>
    <property type="match status" value="1"/>
</dbReference>
<protein>
    <recommendedName>
        <fullName evidence="5 14">Adenine DNA glycosylase</fullName>
        <ecNumber evidence="4 14">3.2.2.31</ecNumber>
    </recommendedName>
</protein>
<dbReference type="InterPro" id="IPR011257">
    <property type="entry name" value="DNA_glycosylase"/>
</dbReference>
<keyword evidence="6" id="KW-0004">4Fe-4S</keyword>
<dbReference type="Pfam" id="PF00730">
    <property type="entry name" value="HhH-GPD"/>
    <property type="match status" value="1"/>
</dbReference>
<dbReference type="GO" id="GO:0000701">
    <property type="term" value="F:purine-specific mismatch base pair DNA N-glycosylase activity"/>
    <property type="evidence" value="ECO:0007669"/>
    <property type="project" value="UniProtKB-EC"/>
</dbReference>
<evidence type="ECO:0000256" key="3">
    <source>
        <dbReference type="ARBA" id="ARBA00008343"/>
    </source>
</evidence>
<sequence length="356" mass="40896">MKPDFTRRLLQWNKSSNTRAMPWKGEKDPYKIWLSEIILQQTRVEQGWSYYEKFIAAFPTILHLAKANEEKVFKMWEGLGYYSRCKNLIATARKIASDHKGKFPATYDEIKALPGIGPYTASAISSFAFNAPHAVVDGNVQRILARYFGITTPIDTTAGKKEFQTLAQSLLQQDAPGIYNQAIMDFGAVICKPQNPLCNDCVQKKDCAALKQNTVSQLPVKQKAIIRKERWFYYFIIECKGKWYIRQRTGKDIWENLFEFVLFESTAAVDDITIKLPFLKKLVNGQPCQIESISRLYRQQLTHQTIHGRFVKIKAPETLPSLKDYLLIDKKQLAKYAFPRFITTFLGEPAAPAQLF</sequence>
<keyword evidence="12" id="KW-0234">DNA repair</keyword>
<evidence type="ECO:0000313" key="17">
    <source>
        <dbReference type="Proteomes" id="UP000192796"/>
    </source>
</evidence>
<keyword evidence="17" id="KW-1185">Reference proteome</keyword>
<feature type="domain" description="HhH-GPD" evidence="15">
    <location>
        <begin position="38"/>
        <end position="189"/>
    </location>
</feature>
<comment type="similarity">
    <text evidence="3 14">Belongs to the Nth/MutY family.</text>
</comment>
<evidence type="ECO:0000256" key="11">
    <source>
        <dbReference type="ARBA" id="ARBA00023014"/>
    </source>
</evidence>
<evidence type="ECO:0000256" key="2">
    <source>
        <dbReference type="ARBA" id="ARBA00002933"/>
    </source>
</evidence>
<dbReference type="CDD" id="cd00056">
    <property type="entry name" value="ENDO3c"/>
    <property type="match status" value="1"/>
</dbReference>
<evidence type="ECO:0000256" key="6">
    <source>
        <dbReference type="ARBA" id="ARBA00022485"/>
    </source>
</evidence>
<dbReference type="PROSITE" id="PS01155">
    <property type="entry name" value="ENDONUCLEASE_III_2"/>
    <property type="match status" value="1"/>
</dbReference>
<dbReference type="NCBIfam" id="TIGR01084">
    <property type="entry name" value="mutY"/>
    <property type="match status" value="1"/>
</dbReference>
<comment type="caution">
    <text evidence="16">The sequence shown here is derived from an EMBL/GenBank/DDBJ whole genome shotgun (WGS) entry which is preliminary data.</text>
</comment>
<evidence type="ECO:0000256" key="7">
    <source>
        <dbReference type="ARBA" id="ARBA00022723"/>
    </source>
</evidence>
<dbReference type="GO" id="GO:0034039">
    <property type="term" value="F:8-oxo-7,8-dihydroguanine DNA N-glycosylase activity"/>
    <property type="evidence" value="ECO:0007669"/>
    <property type="project" value="TreeGrafter"/>
</dbReference>
<evidence type="ECO:0000256" key="9">
    <source>
        <dbReference type="ARBA" id="ARBA00022801"/>
    </source>
</evidence>
<evidence type="ECO:0000256" key="14">
    <source>
        <dbReference type="RuleBase" id="RU365096"/>
    </source>
</evidence>
<keyword evidence="8 14" id="KW-0227">DNA damage</keyword>
<evidence type="ECO:0000256" key="13">
    <source>
        <dbReference type="ARBA" id="ARBA00023295"/>
    </source>
</evidence>
<dbReference type="EC" id="3.2.2.31" evidence="4 14"/>
<dbReference type="SUPFAM" id="SSF55811">
    <property type="entry name" value="Nudix"/>
    <property type="match status" value="1"/>
</dbReference>
<dbReference type="RefSeq" id="WP_081145883.1">
    <property type="nucleotide sequence ID" value="NZ_LVYD01000013.1"/>
</dbReference>
<evidence type="ECO:0000313" key="16">
    <source>
        <dbReference type="EMBL" id="OQP66038.1"/>
    </source>
</evidence>
<dbReference type="InterPro" id="IPR015797">
    <property type="entry name" value="NUDIX_hydrolase-like_dom_sf"/>
</dbReference>
<name>A0A1V9G6B7_9BACT</name>
<evidence type="ECO:0000256" key="1">
    <source>
        <dbReference type="ARBA" id="ARBA00000843"/>
    </source>
</evidence>
<gene>
    <name evidence="16" type="ORF">A3860_15750</name>
</gene>
<dbReference type="CDD" id="cd03431">
    <property type="entry name" value="NUDIX_DNA_Glycosylase_C-MutY"/>
    <property type="match status" value="1"/>
</dbReference>
<keyword evidence="13 14" id="KW-0326">Glycosidase</keyword>
<dbReference type="SUPFAM" id="SSF48150">
    <property type="entry name" value="DNA-glycosylase"/>
    <property type="match status" value="1"/>
</dbReference>
<evidence type="ECO:0000256" key="10">
    <source>
        <dbReference type="ARBA" id="ARBA00023004"/>
    </source>
</evidence>
<evidence type="ECO:0000256" key="5">
    <source>
        <dbReference type="ARBA" id="ARBA00022023"/>
    </source>
</evidence>
<accession>A0A1V9G6B7</accession>
<keyword evidence="7" id="KW-0479">Metal-binding</keyword>
<dbReference type="Gene3D" id="1.10.340.30">
    <property type="entry name" value="Hypothetical protein, domain 2"/>
    <property type="match status" value="1"/>
</dbReference>
<dbReference type="Pfam" id="PF00633">
    <property type="entry name" value="HHH"/>
    <property type="match status" value="1"/>
</dbReference>
<keyword evidence="10 14" id="KW-0408">Iron</keyword>
<dbReference type="GO" id="GO:0035485">
    <property type="term" value="F:adenine/guanine mispair binding"/>
    <property type="evidence" value="ECO:0007669"/>
    <property type="project" value="TreeGrafter"/>
</dbReference>
<dbReference type="Gene3D" id="1.10.1670.10">
    <property type="entry name" value="Helix-hairpin-Helix base-excision DNA repair enzymes (C-terminal)"/>
    <property type="match status" value="1"/>
</dbReference>
<dbReference type="PANTHER" id="PTHR42944">
    <property type="entry name" value="ADENINE DNA GLYCOSYLASE"/>
    <property type="match status" value="1"/>
</dbReference>
<comment type="cofactor">
    <cofactor evidence="14">
        <name>[4Fe-4S] cluster</name>
        <dbReference type="ChEBI" id="CHEBI:49883"/>
    </cofactor>
    <text evidence="14">Binds 1 [4Fe-4S] cluster.</text>
</comment>
<dbReference type="Proteomes" id="UP000192796">
    <property type="component" value="Unassembled WGS sequence"/>
</dbReference>
<proteinExistence type="inferred from homology"/>
<reference evidence="16 17" key="1">
    <citation type="submission" date="2016-03" db="EMBL/GenBank/DDBJ databases">
        <title>Niastella vici sp. nov., isolated from farmland soil.</title>
        <authorList>
            <person name="Chen L."/>
            <person name="Wang D."/>
            <person name="Yang S."/>
            <person name="Wang G."/>
        </authorList>
    </citation>
    <scope>NUCLEOTIDE SEQUENCE [LARGE SCALE GENOMIC DNA]</scope>
    <source>
        <strain evidence="16 17">DJ57</strain>
    </source>
</reference>
<organism evidence="16 17">
    <name type="scientific">Niastella vici</name>
    <dbReference type="NCBI Taxonomy" id="1703345"/>
    <lineage>
        <taxon>Bacteria</taxon>
        <taxon>Pseudomonadati</taxon>
        <taxon>Bacteroidota</taxon>
        <taxon>Chitinophagia</taxon>
        <taxon>Chitinophagales</taxon>
        <taxon>Chitinophagaceae</taxon>
        <taxon>Niastella</taxon>
    </lineage>
</organism>
<dbReference type="GO" id="GO:0046872">
    <property type="term" value="F:metal ion binding"/>
    <property type="evidence" value="ECO:0007669"/>
    <property type="project" value="UniProtKB-UniRule"/>
</dbReference>
<keyword evidence="9" id="KW-0378">Hydrolase</keyword>
<comment type="function">
    <text evidence="2">Adenine glycosylase active on G-A mispairs. MutY also corrects error-prone DNA synthesis past GO lesions which are due to the oxidatively damaged form of guanine: 7,8-dihydro-8-oxoguanine (8-oxo-dGTP).</text>
</comment>
<dbReference type="OrthoDB" id="9802365at2"/>
<dbReference type="PROSITE" id="PS00764">
    <property type="entry name" value="ENDONUCLEASE_III_1"/>
    <property type="match status" value="1"/>
</dbReference>
<evidence type="ECO:0000256" key="8">
    <source>
        <dbReference type="ARBA" id="ARBA00022763"/>
    </source>
</evidence>
<dbReference type="InterPro" id="IPR029119">
    <property type="entry name" value="MutY_C"/>
</dbReference>
<dbReference type="STRING" id="1703345.A3860_15750"/>
<evidence type="ECO:0000256" key="4">
    <source>
        <dbReference type="ARBA" id="ARBA00012045"/>
    </source>
</evidence>
<comment type="catalytic activity">
    <reaction evidence="1 14">
        <text>Hydrolyzes free adenine bases from 7,8-dihydro-8-oxoguanine:adenine mismatched double-stranded DNA, leaving an apurinic site.</text>
        <dbReference type="EC" id="3.2.2.31"/>
    </reaction>
</comment>